<dbReference type="AlphaFoldDB" id="A0A9X4M1Y9"/>
<gene>
    <name evidence="3" type="ORF">NVS88_18475</name>
</gene>
<dbReference type="RefSeq" id="WP_277829825.1">
    <property type="nucleotide sequence ID" value="NZ_JAAIVF010000001.1"/>
</dbReference>
<feature type="transmembrane region" description="Helical" evidence="2">
    <location>
        <begin position="38"/>
        <end position="56"/>
    </location>
</feature>
<name>A0A9X4M1Y9_9ACTN</name>
<accession>A0A9X4M1Y9</accession>
<sequence>MGENTVGENGRGENGRGENGRGENGRETDPARRRGPSLPLLTAGLGALLISAWALLGPVSLDVFTGFGFRWMFVVIAVAVGAVLLAAPFQRTRRARRK</sequence>
<feature type="region of interest" description="Disordered" evidence="1">
    <location>
        <begin position="1"/>
        <end position="36"/>
    </location>
</feature>
<keyword evidence="2" id="KW-1133">Transmembrane helix</keyword>
<evidence type="ECO:0000313" key="3">
    <source>
        <dbReference type="EMBL" id="MDG3016545.1"/>
    </source>
</evidence>
<comment type="caution">
    <text evidence="3">The sequence shown here is derived from an EMBL/GenBank/DDBJ whole genome shotgun (WGS) entry which is preliminary data.</text>
</comment>
<evidence type="ECO:0000256" key="2">
    <source>
        <dbReference type="SAM" id="Phobius"/>
    </source>
</evidence>
<protein>
    <submittedName>
        <fullName evidence="3">Uncharacterized protein</fullName>
    </submittedName>
</protein>
<proteinExistence type="predicted"/>
<reference evidence="3" key="1">
    <citation type="submission" date="2022-08" db="EMBL/GenBank/DDBJ databases">
        <title>Genome analysis of Corynebacteriales strain.</title>
        <authorList>
            <person name="Lee S.D."/>
        </authorList>
    </citation>
    <scope>NUCLEOTIDE SEQUENCE</scope>
    <source>
        <strain evidence="3">D3-21</strain>
    </source>
</reference>
<dbReference type="Proteomes" id="UP001152755">
    <property type="component" value="Unassembled WGS sequence"/>
</dbReference>
<feature type="transmembrane region" description="Helical" evidence="2">
    <location>
        <begin position="68"/>
        <end position="89"/>
    </location>
</feature>
<dbReference type="EMBL" id="JANRHA010000014">
    <property type="protein sequence ID" value="MDG3016545.1"/>
    <property type="molecule type" value="Genomic_DNA"/>
</dbReference>
<keyword evidence="4" id="KW-1185">Reference proteome</keyword>
<organism evidence="3 4">
    <name type="scientific">Speluncibacter jeojiensis</name>
    <dbReference type="NCBI Taxonomy" id="2710754"/>
    <lineage>
        <taxon>Bacteria</taxon>
        <taxon>Bacillati</taxon>
        <taxon>Actinomycetota</taxon>
        <taxon>Actinomycetes</taxon>
        <taxon>Mycobacteriales</taxon>
        <taxon>Speluncibacteraceae</taxon>
        <taxon>Speluncibacter</taxon>
    </lineage>
</organism>
<keyword evidence="2" id="KW-0472">Membrane</keyword>
<keyword evidence="2" id="KW-0812">Transmembrane</keyword>
<evidence type="ECO:0000313" key="4">
    <source>
        <dbReference type="Proteomes" id="UP001152755"/>
    </source>
</evidence>
<feature type="compositionally biased region" description="Basic and acidic residues" evidence="1">
    <location>
        <begin position="10"/>
        <end position="32"/>
    </location>
</feature>
<evidence type="ECO:0000256" key="1">
    <source>
        <dbReference type="SAM" id="MobiDB-lite"/>
    </source>
</evidence>